<organism evidence="2 3">
    <name type="scientific">Aestuariivirga litoralis</name>
    <dbReference type="NCBI Taxonomy" id="2650924"/>
    <lineage>
        <taxon>Bacteria</taxon>
        <taxon>Pseudomonadati</taxon>
        <taxon>Pseudomonadota</taxon>
        <taxon>Alphaproteobacteria</taxon>
        <taxon>Hyphomicrobiales</taxon>
        <taxon>Aestuariivirgaceae</taxon>
        <taxon>Aestuariivirga</taxon>
    </lineage>
</organism>
<sequence>MNIRLFFGVFVFGIMAMTSALMCATALFRWIGEIHFYWQSGWNFDLPHPVHAGDDSIAPKQASNFDRIVYGWPLRILVFASTYVSMEKLLKQIVFAPPPVNPPPLHKRPAFWLAIVLFALATGLMISAPFIVKSMRHH</sequence>
<dbReference type="Proteomes" id="UP000248795">
    <property type="component" value="Unassembled WGS sequence"/>
</dbReference>
<evidence type="ECO:0000313" key="2">
    <source>
        <dbReference type="EMBL" id="PZF76029.1"/>
    </source>
</evidence>
<dbReference type="AlphaFoldDB" id="A0A2W2BIM3"/>
<protein>
    <submittedName>
        <fullName evidence="2">Uncharacterized protein</fullName>
    </submittedName>
</protein>
<dbReference type="RefSeq" id="WP_111199413.1">
    <property type="nucleotide sequence ID" value="NZ_QKVK01000007.1"/>
</dbReference>
<feature type="transmembrane region" description="Helical" evidence="1">
    <location>
        <begin position="6"/>
        <end position="28"/>
    </location>
</feature>
<keyword evidence="3" id="KW-1185">Reference proteome</keyword>
<dbReference type="EMBL" id="QKVK01000007">
    <property type="protein sequence ID" value="PZF76029.1"/>
    <property type="molecule type" value="Genomic_DNA"/>
</dbReference>
<comment type="caution">
    <text evidence="2">The sequence shown here is derived from an EMBL/GenBank/DDBJ whole genome shotgun (WGS) entry which is preliminary data.</text>
</comment>
<evidence type="ECO:0000313" key="3">
    <source>
        <dbReference type="Proteomes" id="UP000248795"/>
    </source>
</evidence>
<reference evidence="3" key="1">
    <citation type="submission" date="2018-06" db="EMBL/GenBank/DDBJ databases">
        <title>Aestuariibacter litoralis strain KCTC 52945T.</title>
        <authorList>
            <person name="Li X."/>
            <person name="Salam N."/>
            <person name="Li J.-L."/>
            <person name="Chen Y.-M."/>
            <person name="Yang Z.-W."/>
            <person name="Zhang L.-Y."/>
            <person name="Han M.-X."/>
            <person name="Xiao M."/>
            <person name="Li W.-J."/>
        </authorList>
    </citation>
    <scope>NUCLEOTIDE SEQUENCE [LARGE SCALE GENOMIC DNA]</scope>
    <source>
        <strain evidence="3">KCTC 52945</strain>
    </source>
</reference>
<feature type="transmembrane region" description="Helical" evidence="1">
    <location>
        <begin position="110"/>
        <end position="132"/>
    </location>
</feature>
<name>A0A2W2BIM3_9HYPH</name>
<keyword evidence="1" id="KW-1133">Transmembrane helix</keyword>
<keyword evidence="1" id="KW-0812">Transmembrane</keyword>
<proteinExistence type="predicted"/>
<evidence type="ECO:0000256" key="1">
    <source>
        <dbReference type="SAM" id="Phobius"/>
    </source>
</evidence>
<gene>
    <name evidence="2" type="ORF">DK847_15405</name>
</gene>
<accession>A0A2W2BIM3</accession>
<keyword evidence="1" id="KW-0472">Membrane</keyword>